<keyword evidence="3" id="KW-1185">Reference proteome</keyword>
<dbReference type="EMBL" id="WTYP01000002">
    <property type="protein sequence ID" value="MXP47812.1"/>
    <property type="molecule type" value="Genomic_DNA"/>
</dbReference>
<dbReference type="InterPro" id="IPR019236">
    <property type="entry name" value="APP1_cat"/>
</dbReference>
<dbReference type="InterPro" id="IPR052935">
    <property type="entry name" value="Mg2+_PAP"/>
</dbReference>
<protein>
    <submittedName>
        <fullName evidence="2">DUF2183 domain-containing protein</fullName>
    </submittedName>
</protein>
<dbReference type="AlphaFoldDB" id="A0A6I4V7B4"/>
<dbReference type="PANTHER" id="PTHR28208">
    <property type="entry name" value="PHOSPHATIDATE PHOSPHATASE APP1"/>
    <property type="match status" value="1"/>
</dbReference>
<accession>A0A6I4V7B4</accession>
<proteinExistence type="predicted"/>
<dbReference type="Proteomes" id="UP000471435">
    <property type="component" value="Unassembled WGS sequence"/>
</dbReference>
<comment type="caution">
    <text evidence="2">The sequence shown here is derived from an EMBL/GenBank/DDBJ whole genome shotgun (WGS) entry which is preliminary data.</text>
</comment>
<dbReference type="OrthoDB" id="9789875at2"/>
<evidence type="ECO:0000313" key="3">
    <source>
        <dbReference type="Proteomes" id="UP000471435"/>
    </source>
</evidence>
<name>A0A6I4V7B4_9SPHN</name>
<dbReference type="PANTHER" id="PTHR28208:SF3">
    <property type="entry name" value="PHOSPHATIDATE PHOSPHATASE APP1"/>
    <property type="match status" value="1"/>
</dbReference>
<gene>
    <name evidence="2" type="ORF">GRI43_10505</name>
</gene>
<sequence length="359" mass="38899">MPFFTNAPPRVQPFFGYRSSEILSISARALRGNVADFNAEGMLRSVRTMLSQFISHEVAGLQVSLTITREDGSELTRTQETDEEGFVHFEIEVDDWPLPPTALWHVGKLEWTGGAGEAECHILAPGADTDLAVISDIDDTIIETGITGSLKAVRRNWKRVLAQMPHQREHVPGVDGFYQALGGGAGQASETRLSATRRPFFYVSSSPWNLFSYLVAFKKSRGLPLGPVMLRDWSLSRETLGSGGHGEHKRASIETILGAFPDMRFALIGDDTQGDLTAYASIAADFPNRIAAIFIRSAGETLSGEEVEAKQAIAEAGVPLWLGSDYQTGEAFLREAGLSADRDAAGIVETVEQVAEAAG</sequence>
<organism evidence="2 3">
    <name type="scientific">Pontixanthobacter luteolus</name>
    <dbReference type="NCBI Taxonomy" id="295089"/>
    <lineage>
        <taxon>Bacteria</taxon>
        <taxon>Pseudomonadati</taxon>
        <taxon>Pseudomonadota</taxon>
        <taxon>Alphaproteobacteria</taxon>
        <taxon>Sphingomonadales</taxon>
        <taxon>Erythrobacteraceae</taxon>
        <taxon>Pontixanthobacter</taxon>
    </lineage>
</organism>
<dbReference type="GO" id="GO:0008195">
    <property type="term" value="F:phosphatidate phosphatase activity"/>
    <property type="evidence" value="ECO:0007669"/>
    <property type="project" value="InterPro"/>
</dbReference>
<evidence type="ECO:0000259" key="1">
    <source>
        <dbReference type="Pfam" id="PF09949"/>
    </source>
</evidence>
<dbReference type="Pfam" id="PF09949">
    <property type="entry name" value="APP1_cat"/>
    <property type="match status" value="1"/>
</dbReference>
<evidence type="ECO:0000313" key="2">
    <source>
        <dbReference type="EMBL" id="MXP47812.1"/>
    </source>
</evidence>
<reference evidence="2 3" key="1">
    <citation type="submission" date="2019-12" db="EMBL/GenBank/DDBJ databases">
        <title>Genomic-based taxomic classification of the family Erythrobacteraceae.</title>
        <authorList>
            <person name="Xu L."/>
        </authorList>
    </citation>
    <scope>NUCLEOTIDE SEQUENCE [LARGE SCALE GENOMIC DNA]</scope>
    <source>
        <strain evidence="2 3">SW-109</strain>
    </source>
</reference>
<feature type="domain" description="Phosphatidate phosphatase APP1 catalytic" evidence="1">
    <location>
        <begin position="132"/>
        <end position="296"/>
    </location>
</feature>
<dbReference type="RefSeq" id="WP_160731065.1">
    <property type="nucleotide sequence ID" value="NZ_WTYP01000002.1"/>
</dbReference>